<reference evidence="3 4" key="1">
    <citation type="submission" date="2024-09" db="EMBL/GenBank/DDBJ databases">
        <authorList>
            <person name="Sun Q."/>
            <person name="Mori K."/>
        </authorList>
    </citation>
    <scope>NUCLEOTIDE SEQUENCE [LARGE SCALE GENOMIC DNA]</scope>
    <source>
        <strain evidence="3 4">JCM 10918</strain>
    </source>
</reference>
<feature type="compositionally biased region" description="Basic and acidic residues" evidence="1">
    <location>
        <begin position="1"/>
        <end position="10"/>
    </location>
</feature>
<sequence length="537" mass="58193">MRGGEAEPGRDPASGTGPDAGPEAGRDPASDAGPQAGLTCLVTGATGYIGGRLVPELLDAGHRVRCLARSPGRLRDHPWADRVQVVQGDVTDAASVADAMRGVDVAYYLVHALGTGAEFEETDRRAARIFGERARAAGVRRIVYLGGLTPAGVPEERLSPHLRSRAEVGHILLAGGVPTAVLRAAVVIGSGSASFEMLRYLTERLPVMVTPSWVHTRIQPVAVRDVLRLLVGCARLPAEVSRAFDIGGPDVLTYREMMARYAAVAGLPRRMILSVPVLTPGLSSHWVGLVTPVPASIARPLTESLRHEVVCHEHDIDRYVPAPPGHPVGFDEAVRLALRRVREARVATRWSNASVPGAPSDPLPTDPDWAGGSLYTDRRERIVDASPEALWRVIEGIGGDNGWYSFPLAWAVRGWLDRLAGGVGLRRGRRDAHRLRVGDSLDFWRVEEIEAGRLLRLRAEMRLPGLAWLEMYADTDARGRTRYRQRALFHPRGLLGHAYWWSVSPFHAVVFGGMARNIARAAARGTAGAEPVTAPAR</sequence>
<feature type="region of interest" description="Disordered" evidence="1">
    <location>
        <begin position="1"/>
        <end position="36"/>
    </location>
</feature>
<dbReference type="InterPro" id="IPR016040">
    <property type="entry name" value="NAD(P)-bd_dom"/>
</dbReference>
<dbReference type="Proteomes" id="UP001589703">
    <property type="component" value="Unassembled WGS sequence"/>
</dbReference>
<dbReference type="InterPro" id="IPR021295">
    <property type="entry name" value="DUF2867"/>
</dbReference>
<evidence type="ECO:0000313" key="3">
    <source>
        <dbReference type="EMBL" id="MFB9734290.1"/>
    </source>
</evidence>
<dbReference type="Pfam" id="PF13460">
    <property type="entry name" value="NAD_binding_10"/>
    <property type="match status" value="1"/>
</dbReference>
<keyword evidence="4" id="KW-1185">Reference proteome</keyword>
<gene>
    <name evidence="3" type="ORF">ACFFRO_03895</name>
</gene>
<accession>A0ABV5V939</accession>
<dbReference type="PANTHER" id="PTHR12126">
    <property type="entry name" value="NADH-UBIQUINONE OXIDOREDUCTASE 39 KDA SUBUNIT-RELATED"/>
    <property type="match status" value="1"/>
</dbReference>
<dbReference type="Pfam" id="PF11066">
    <property type="entry name" value="DUF2867"/>
    <property type="match status" value="1"/>
</dbReference>
<dbReference type="PANTHER" id="PTHR12126:SF11">
    <property type="entry name" value="NADH DEHYDROGENASE [UBIQUINONE] 1 ALPHA SUBCOMPLEX SUBUNIT 9, MITOCHONDRIAL"/>
    <property type="match status" value="1"/>
</dbReference>
<dbReference type="RefSeq" id="WP_385858041.1">
    <property type="nucleotide sequence ID" value="NZ_JBHMAR010000002.1"/>
</dbReference>
<organism evidence="3 4">
    <name type="scientific">Streptomyces thermocoprophilus</name>
    <dbReference type="NCBI Taxonomy" id="78356"/>
    <lineage>
        <taxon>Bacteria</taxon>
        <taxon>Bacillati</taxon>
        <taxon>Actinomycetota</taxon>
        <taxon>Actinomycetes</taxon>
        <taxon>Kitasatosporales</taxon>
        <taxon>Streptomycetaceae</taxon>
        <taxon>Streptomyces</taxon>
    </lineage>
</organism>
<comment type="caution">
    <text evidence="3">The sequence shown here is derived from an EMBL/GenBank/DDBJ whole genome shotgun (WGS) entry which is preliminary data.</text>
</comment>
<dbReference type="InterPro" id="IPR036291">
    <property type="entry name" value="NAD(P)-bd_dom_sf"/>
</dbReference>
<dbReference type="InterPro" id="IPR051207">
    <property type="entry name" value="ComplexI_NDUFA9_subunit"/>
</dbReference>
<dbReference type="Gene3D" id="3.40.50.720">
    <property type="entry name" value="NAD(P)-binding Rossmann-like Domain"/>
    <property type="match status" value="1"/>
</dbReference>
<dbReference type="SUPFAM" id="SSF55961">
    <property type="entry name" value="Bet v1-like"/>
    <property type="match status" value="1"/>
</dbReference>
<proteinExistence type="predicted"/>
<protein>
    <submittedName>
        <fullName evidence="3">SDR family oxidoreductase</fullName>
    </submittedName>
</protein>
<evidence type="ECO:0000313" key="4">
    <source>
        <dbReference type="Proteomes" id="UP001589703"/>
    </source>
</evidence>
<dbReference type="EMBL" id="JBHMAR010000002">
    <property type="protein sequence ID" value="MFB9734290.1"/>
    <property type="molecule type" value="Genomic_DNA"/>
</dbReference>
<feature type="domain" description="NAD(P)-binding" evidence="2">
    <location>
        <begin position="44"/>
        <end position="149"/>
    </location>
</feature>
<dbReference type="CDD" id="cd05245">
    <property type="entry name" value="SDR_a2"/>
    <property type="match status" value="1"/>
</dbReference>
<evidence type="ECO:0000256" key="1">
    <source>
        <dbReference type="SAM" id="MobiDB-lite"/>
    </source>
</evidence>
<dbReference type="SUPFAM" id="SSF51735">
    <property type="entry name" value="NAD(P)-binding Rossmann-fold domains"/>
    <property type="match status" value="1"/>
</dbReference>
<name>A0ABV5V939_9ACTN</name>
<evidence type="ECO:0000259" key="2">
    <source>
        <dbReference type="Pfam" id="PF13460"/>
    </source>
</evidence>